<dbReference type="Pfam" id="PF00994">
    <property type="entry name" value="MoCF_biosynth"/>
    <property type="match status" value="1"/>
</dbReference>
<dbReference type="InterPro" id="IPR036425">
    <property type="entry name" value="MoaB/Mog-like_dom_sf"/>
</dbReference>
<dbReference type="AlphaFoldDB" id="A0A381QVU6"/>
<dbReference type="EMBL" id="UINC01001519">
    <property type="protein sequence ID" value="SUZ82709.1"/>
    <property type="molecule type" value="Genomic_DNA"/>
</dbReference>
<feature type="domain" description="MoaB/Mog" evidence="3">
    <location>
        <begin position="197"/>
        <end position="332"/>
    </location>
</feature>
<dbReference type="InterPro" id="IPR036135">
    <property type="entry name" value="MoeA_linker/N_sf"/>
</dbReference>
<comment type="pathway">
    <text evidence="1">Cofactor biosynthesis; molybdopterin biosynthesis.</text>
</comment>
<dbReference type="SUPFAM" id="SSF63882">
    <property type="entry name" value="MoeA N-terminal region -like"/>
    <property type="match status" value="1"/>
</dbReference>
<dbReference type="Gene3D" id="2.170.190.11">
    <property type="entry name" value="Molybdopterin biosynthesis moea protein, domain 3"/>
    <property type="match status" value="1"/>
</dbReference>
<dbReference type="InterPro" id="IPR036688">
    <property type="entry name" value="MoeA_C_domain_IV_sf"/>
</dbReference>
<dbReference type="PANTHER" id="PTHR10192:SF5">
    <property type="entry name" value="GEPHYRIN"/>
    <property type="match status" value="1"/>
</dbReference>
<dbReference type="InterPro" id="IPR005111">
    <property type="entry name" value="MoeA_C_domain_IV"/>
</dbReference>
<evidence type="ECO:0000313" key="4">
    <source>
        <dbReference type="EMBL" id="SUZ82709.1"/>
    </source>
</evidence>
<dbReference type="GO" id="GO:0006777">
    <property type="term" value="P:Mo-molybdopterin cofactor biosynthetic process"/>
    <property type="evidence" value="ECO:0007669"/>
    <property type="project" value="UniProtKB-KW"/>
</dbReference>
<dbReference type="GO" id="GO:0061599">
    <property type="term" value="F:molybdopterin molybdotransferase activity"/>
    <property type="evidence" value="ECO:0007669"/>
    <property type="project" value="TreeGrafter"/>
</dbReference>
<dbReference type="Pfam" id="PF03454">
    <property type="entry name" value="MoeA_C"/>
    <property type="match status" value="1"/>
</dbReference>
<organism evidence="4">
    <name type="scientific">marine metagenome</name>
    <dbReference type="NCBI Taxonomy" id="408172"/>
    <lineage>
        <taxon>unclassified sequences</taxon>
        <taxon>metagenomes</taxon>
        <taxon>ecological metagenomes</taxon>
    </lineage>
</organism>
<dbReference type="InterPro" id="IPR038987">
    <property type="entry name" value="MoeA-like"/>
</dbReference>
<dbReference type="PROSITE" id="PS01079">
    <property type="entry name" value="MOCF_BIOSYNTHESIS_2"/>
    <property type="match status" value="1"/>
</dbReference>
<dbReference type="InterPro" id="IPR001453">
    <property type="entry name" value="MoaB/Mog_dom"/>
</dbReference>
<dbReference type="CDD" id="cd00887">
    <property type="entry name" value="MoeA"/>
    <property type="match status" value="1"/>
</dbReference>
<dbReference type="Pfam" id="PF03453">
    <property type="entry name" value="MoeA_N"/>
    <property type="match status" value="1"/>
</dbReference>
<dbReference type="UniPathway" id="UPA00344"/>
<dbReference type="SUPFAM" id="SSF53218">
    <property type="entry name" value="Molybdenum cofactor biosynthesis proteins"/>
    <property type="match status" value="1"/>
</dbReference>
<dbReference type="SMART" id="SM00852">
    <property type="entry name" value="MoCF_biosynth"/>
    <property type="match status" value="1"/>
</dbReference>
<dbReference type="InterPro" id="IPR005110">
    <property type="entry name" value="MoeA_linker/N"/>
</dbReference>
<accession>A0A381QVU6</accession>
<dbReference type="SUPFAM" id="SSF63867">
    <property type="entry name" value="MoeA C-terminal domain-like"/>
    <property type="match status" value="1"/>
</dbReference>
<evidence type="ECO:0000256" key="2">
    <source>
        <dbReference type="ARBA" id="ARBA00023150"/>
    </source>
</evidence>
<dbReference type="InterPro" id="IPR008284">
    <property type="entry name" value="MoCF_biosynth_CS"/>
</dbReference>
<dbReference type="Gene3D" id="3.40.980.10">
    <property type="entry name" value="MoaB/Mog-like domain"/>
    <property type="match status" value="1"/>
</dbReference>
<sequence length="411" mass="43055">MRNNEKSPGGMRIFSALASYRTARDTALKLCKPVVETEEIPIAASSGRVIMNGVSAPFDVPSTDRAAMDGYAVNADDLPGSTGDVCSVELDVLGRVLAGNLGTSVMKSGQCWELATGSQLPVGADAIVPVEQTTCIDARLTVLATVNQGDHVSMRGEDLRKGDIVVNAGAVSSPSIAAALASIGIGTIAVRRKPRVLLVPNGDEIVPLGGGIEPGQVYDSNSVALQALLESNGAIVRRTEIVRDDPSALIEGVSADDADLVVTLGGTSVGRHDLVVDVVEKMGEVLVHGVAIKPGKPVLVGRIGRVPILGLPGFPTSCLFTGYLFAEPMVRMLSGVPLDHRLRADALLTRTVNSPPGKRQFVSVQVDGEQASPVYRASSTITSMSRANGWIEIPEEITELTAGNEVKVTFF</sequence>
<keyword evidence="2" id="KW-0501">Molybdenum cofactor biosynthesis</keyword>
<protein>
    <recommendedName>
        <fullName evidence="3">MoaB/Mog domain-containing protein</fullName>
    </recommendedName>
</protein>
<proteinExistence type="predicted"/>
<dbReference type="NCBIfam" id="TIGR00177">
    <property type="entry name" value="molyb_syn"/>
    <property type="match status" value="1"/>
</dbReference>
<dbReference type="NCBIfam" id="NF045515">
    <property type="entry name" value="Glp_gephyrin"/>
    <property type="match status" value="1"/>
</dbReference>
<dbReference type="Gene3D" id="3.90.105.10">
    <property type="entry name" value="Molybdopterin biosynthesis moea protein, domain 2"/>
    <property type="match status" value="1"/>
</dbReference>
<evidence type="ECO:0000256" key="1">
    <source>
        <dbReference type="ARBA" id="ARBA00005046"/>
    </source>
</evidence>
<name>A0A381QVU6_9ZZZZ</name>
<gene>
    <name evidence="4" type="ORF">METZ01_LOCUS35563</name>
</gene>
<dbReference type="Gene3D" id="2.40.340.10">
    <property type="entry name" value="MoeA, C-terminal, domain IV"/>
    <property type="match status" value="1"/>
</dbReference>
<reference evidence="4" key="1">
    <citation type="submission" date="2018-05" db="EMBL/GenBank/DDBJ databases">
        <authorList>
            <person name="Lanie J.A."/>
            <person name="Ng W.-L."/>
            <person name="Kazmierczak K.M."/>
            <person name="Andrzejewski T.M."/>
            <person name="Davidsen T.M."/>
            <person name="Wayne K.J."/>
            <person name="Tettelin H."/>
            <person name="Glass J.I."/>
            <person name="Rusch D."/>
            <person name="Podicherti R."/>
            <person name="Tsui H.-C.T."/>
            <person name="Winkler M.E."/>
        </authorList>
    </citation>
    <scope>NUCLEOTIDE SEQUENCE</scope>
</reference>
<evidence type="ECO:0000259" key="3">
    <source>
        <dbReference type="SMART" id="SM00852"/>
    </source>
</evidence>
<dbReference type="GO" id="GO:0005829">
    <property type="term" value="C:cytosol"/>
    <property type="evidence" value="ECO:0007669"/>
    <property type="project" value="TreeGrafter"/>
</dbReference>
<dbReference type="PANTHER" id="PTHR10192">
    <property type="entry name" value="MOLYBDOPTERIN BIOSYNTHESIS PROTEIN"/>
    <property type="match status" value="1"/>
</dbReference>